<sequence>MSRAVSRAVLLCVPGLCTLVSCGIPSTGVVEAGGPAHGITPTVRVYLVADGALVAVPRRVAGQVDVESAVEALLSGPTDVERAKSLTTLLPQMYSWSSFLNAAPATEQPGVPTVDPSVAPATEGAESASVRVTTSEDKVAIQLGSVTDELTKLAAAQLICTAVDARRTVGPEIKTVTVTVTTAAGQSVEGSGAGCPGL</sequence>
<protein>
    <recommendedName>
        <fullName evidence="3">GerMN domain-containing protein</fullName>
    </recommendedName>
</protein>
<dbReference type="Proteomes" id="UP001550739">
    <property type="component" value="Unassembled WGS sequence"/>
</dbReference>
<evidence type="ECO:0000313" key="1">
    <source>
        <dbReference type="EMBL" id="MEU3784093.1"/>
    </source>
</evidence>
<evidence type="ECO:0000313" key="2">
    <source>
        <dbReference type="Proteomes" id="UP001550739"/>
    </source>
</evidence>
<accession>A0ABV2ZNF9</accession>
<name>A0ABV2ZNF9_9ACTN</name>
<dbReference type="PROSITE" id="PS51257">
    <property type="entry name" value="PROKAR_LIPOPROTEIN"/>
    <property type="match status" value="1"/>
</dbReference>
<keyword evidence="2" id="KW-1185">Reference proteome</keyword>
<dbReference type="RefSeq" id="WP_334576214.1">
    <property type="nucleotide sequence ID" value="NZ_JBEZVE010000014.1"/>
</dbReference>
<dbReference type="EMBL" id="JBEZVE010000014">
    <property type="protein sequence ID" value="MEU3784093.1"/>
    <property type="molecule type" value="Genomic_DNA"/>
</dbReference>
<comment type="caution">
    <text evidence="1">The sequence shown here is derived from an EMBL/GenBank/DDBJ whole genome shotgun (WGS) entry which is preliminary data.</text>
</comment>
<evidence type="ECO:0008006" key="3">
    <source>
        <dbReference type="Google" id="ProtNLM"/>
    </source>
</evidence>
<reference evidence="1 2" key="1">
    <citation type="submission" date="2024-06" db="EMBL/GenBank/DDBJ databases">
        <title>The Natural Products Discovery Center: Release of the First 8490 Sequenced Strains for Exploring Actinobacteria Biosynthetic Diversity.</title>
        <authorList>
            <person name="Kalkreuter E."/>
            <person name="Kautsar S.A."/>
            <person name="Yang D."/>
            <person name="Bader C.D."/>
            <person name="Teijaro C.N."/>
            <person name="Fluegel L."/>
            <person name="Davis C.M."/>
            <person name="Simpson J.R."/>
            <person name="Lauterbach L."/>
            <person name="Steele A.D."/>
            <person name="Gui C."/>
            <person name="Meng S."/>
            <person name="Li G."/>
            <person name="Viehrig K."/>
            <person name="Ye F."/>
            <person name="Su P."/>
            <person name="Kiefer A.F."/>
            <person name="Nichols A."/>
            <person name="Cepeda A.J."/>
            <person name="Yan W."/>
            <person name="Fan B."/>
            <person name="Jiang Y."/>
            <person name="Adhikari A."/>
            <person name="Zheng C.-J."/>
            <person name="Schuster L."/>
            <person name="Cowan T.M."/>
            <person name="Smanski M.J."/>
            <person name="Chevrette M.G."/>
            <person name="De Carvalho L.P.S."/>
            <person name="Shen B."/>
        </authorList>
    </citation>
    <scope>NUCLEOTIDE SEQUENCE [LARGE SCALE GENOMIC DNA]</scope>
    <source>
        <strain evidence="1 2">NPDC033843</strain>
    </source>
</reference>
<gene>
    <name evidence="1" type="ORF">AB0E89_26680</name>
</gene>
<proteinExistence type="predicted"/>
<organism evidence="1 2">
    <name type="scientific">Streptomyces sp. 900129855</name>
    <dbReference type="NCBI Taxonomy" id="3155129"/>
    <lineage>
        <taxon>Bacteria</taxon>
        <taxon>Bacillati</taxon>
        <taxon>Actinomycetota</taxon>
        <taxon>Actinomycetes</taxon>
        <taxon>Kitasatosporales</taxon>
        <taxon>Streptomycetaceae</taxon>
        <taxon>Streptomyces</taxon>
    </lineage>
</organism>